<evidence type="ECO:0000256" key="1">
    <source>
        <dbReference type="ARBA" id="ARBA00004496"/>
    </source>
</evidence>
<feature type="domain" description="DH" evidence="3">
    <location>
        <begin position="144"/>
        <end position="326"/>
    </location>
</feature>
<dbReference type="PANTHER" id="PTHR46006:SF8">
    <property type="entry name" value="DH DOMAIN-CONTAINING PROTEIN"/>
    <property type="match status" value="1"/>
</dbReference>
<dbReference type="SMART" id="SM00325">
    <property type="entry name" value="RhoGEF"/>
    <property type="match status" value="1"/>
</dbReference>
<dbReference type="InterPro" id="IPR000219">
    <property type="entry name" value="DH_dom"/>
</dbReference>
<keyword evidence="5" id="KW-1185">Reference proteome</keyword>
<reference evidence="4 5" key="1">
    <citation type="submission" date="2024-08" db="EMBL/GenBank/DDBJ databases">
        <authorList>
            <person name="Will J Nash"/>
            <person name="Angela Man"/>
            <person name="Seanna McTaggart"/>
            <person name="Kendall Baker"/>
            <person name="Tom Barker"/>
            <person name="Leah Catchpole"/>
            <person name="Alex Durrant"/>
            <person name="Karim Gharbi"/>
            <person name="Naomi Irish"/>
            <person name="Gemy Kaithakottil"/>
            <person name="Debby Ku"/>
            <person name="Aaliyah Providence"/>
            <person name="Felix Shaw"/>
            <person name="David Swarbreck"/>
            <person name="Chris Watkins"/>
            <person name="Ann M. McCartney"/>
            <person name="Giulio Formenti"/>
            <person name="Alice Mouton"/>
            <person name="Noel Vella"/>
            <person name="Bjorn M von Reumont"/>
            <person name="Adriana Vella"/>
            <person name="Wilfried Haerty"/>
        </authorList>
    </citation>
    <scope>NUCLEOTIDE SEQUENCE [LARGE SCALE GENOMIC DNA]</scope>
</reference>
<dbReference type="EMBL" id="CAXAJV020001294">
    <property type="protein sequence ID" value="CAL7946430.1"/>
    <property type="molecule type" value="Genomic_DNA"/>
</dbReference>
<keyword evidence="2" id="KW-0963">Cytoplasm</keyword>
<proteinExistence type="predicted"/>
<dbReference type="PANTHER" id="PTHR46006">
    <property type="entry name" value="RHO GUANINE NUCLEOTIDE EXCHANGE FACTOR AT 64C, ISOFORM A"/>
    <property type="match status" value="1"/>
</dbReference>
<name>A0ABP1NZG3_XYLVO</name>
<dbReference type="CDD" id="cd00160">
    <property type="entry name" value="RhoGEF"/>
    <property type="match status" value="1"/>
</dbReference>
<dbReference type="InterPro" id="IPR051480">
    <property type="entry name" value="Endocytic_GEF_Adapter"/>
</dbReference>
<dbReference type="Pfam" id="PF00621">
    <property type="entry name" value="RhoGEF"/>
    <property type="match status" value="1"/>
</dbReference>
<gene>
    <name evidence="4" type="ORF">XYLVIOL_LOCUS7773</name>
</gene>
<accession>A0ABP1NZG3</accession>
<dbReference type="PROSITE" id="PS50010">
    <property type="entry name" value="DH_2"/>
    <property type="match status" value="1"/>
</dbReference>
<evidence type="ECO:0000313" key="5">
    <source>
        <dbReference type="Proteomes" id="UP001642520"/>
    </source>
</evidence>
<comment type="caution">
    <text evidence="4">The sequence shown here is derived from an EMBL/GenBank/DDBJ whole genome shotgun (WGS) entry which is preliminary data.</text>
</comment>
<dbReference type="Gene3D" id="1.20.900.10">
    <property type="entry name" value="Dbl homology (DH) domain"/>
    <property type="match status" value="1"/>
</dbReference>
<dbReference type="InterPro" id="IPR011993">
    <property type="entry name" value="PH-like_dom_sf"/>
</dbReference>
<protein>
    <recommendedName>
        <fullName evidence="3">DH domain-containing protein</fullName>
    </recommendedName>
</protein>
<dbReference type="Gene3D" id="2.30.29.30">
    <property type="entry name" value="Pleckstrin-homology domain (PH domain)/Phosphotyrosine-binding domain (PTB)"/>
    <property type="match status" value="1"/>
</dbReference>
<sequence>MYGDSSNTNKDAFQEPRKKFWLRSRKRPKSDAISINSMDISIESDMGKKKKRRRITEVASSIFSSTLGSKHSGNTLHRSFTIQPNTTDLSFVDNETDTGTLQKKHKDTIENSNNFTLRSWVLDVAKTSTSKDRSNYVLSRKEVKRQEAIYELYCGENVLINDLCILKDFYYEPLIPAGIFTSDELNTLFGSVTSLIEVHSRLRDELIDLRDQYGFTEFVGSTILNWIPAITKPYLERCRSQIWAKHLLDDKRLTNKRFQSFLKKRLESPHSIDLWTYMDVARSRIVKYPLLIKEILRHTPTLHTDQAFLKEAYDLISNLLKDIDKTMGDAECKLAQSKINVKVDYDPTKCIENATELITQGQLKDTRGMKFQCFLFDTGFAVTRGTRSVNKKYTLYSPVIPAEQISISTDEKSNINYGIKIGNQFFITEDRHGRRHWIDSFNKICKSSINTLDNMIDTNEKENQEISAVSKTNQTIQSSVNKMNESHFSLTLKRSFLKQKRNSIDPV</sequence>
<comment type="subcellular location">
    <subcellularLocation>
        <location evidence="1">Cytoplasm</location>
    </subcellularLocation>
</comment>
<evidence type="ECO:0000256" key="2">
    <source>
        <dbReference type="ARBA" id="ARBA00022490"/>
    </source>
</evidence>
<dbReference type="InterPro" id="IPR035899">
    <property type="entry name" value="DBL_dom_sf"/>
</dbReference>
<evidence type="ECO:0000313" key="4">
    <source>
        <dbReference type="EMBL" id="CAL7946430.1"/>
    </source>
</evidence>
<dbReference type="SUPFAM" id="SSF48065">
    <property type="entry name" value="DBL homology domain (DH-domain)"/>
    <property type="match status" value="1"/>
</dbReference>
<organism evidence="4 5">
    <name type="scientific">Xylocopa violacea</name>
    <name type="common">Violet carpenter bee</name>
    <name type="synonym">Apis violacea</name>
    <dbReference type="NCBI Taxonomy" id="135666"/>
    <lineage>
        <taxon>Eukaryota</taxon>
        <taxon>Metazoa</taxon>
        <taxon>Ecdysozoa</taxon>
        <taxon>Arthropoda</taxon>
        <taxon>Hexapoda</taxon>
        <taxon>Insecta</taxon>
        <taxon>Pterygota</taxon>
        <taxon>Neoptera</taxon>
        <taxon>Endopterygota</taxon>
        <taxon>Hymenoptera</taxon>
        <taxon>Apocrita</taxon>
        <taxon>Aculeata</taxon>
        <taxon>Apoidea</taxon>
        <taxon>Anthophila</taxon>
        <taxon>Apidae</taxon>
        <taxon>Xylocopa</taxon>
        <taxon>Xylocopa</taxon>
    </lineage>
</organism>
<dbReference type="Proteomes" id="UP001642520">
    <property type="component" value="Unassembled WGS sequence"/>
</dbReference>
<evidence type="ECO:0000259" key="3">
    <source>
        <dbReference type="PROSITE" id="PS50010"/>
    </source>
</evidence>